<keyword evidence="4" id="KW-0378">Hydrolase</keyword>
<protein>
    <recommendedName>
        <fullName evidence="3">beta-galactosidase</fullName>
        <ecNumber evidence="3">3.2.1.23</ecNumber>
    </recommendedName>
</protein>
<dbReference type="InterPro" id="IPR013783">
    <property type="entry name" value="Ig-like_fold"/>
</dbReference>
<dbReference type="PANTHER" id="PTHR46323">
    <property type="entry name" value="BETA-GALACTOSIDASE"/>
    <property type="match status" value="1"/>
</dbReference>
<dbReference type="Gene3D" id="2.60.120.260">
    <property type="entry name" value="Galactose-binding domain-like"/>
    <property type="match status" value="1"/>
</dbReference>
<dbReference type="OrthoDB" id="9801077at2"/>
<evidence type="ECO:0000313" key="10">
    <source>
        <dbReference type="Proteomes" id="UP000247345"/>
    </source>
</evidence>
<dbReference type="InterPro" id="IPR017853">
    <property type="entry name" value="GH"/>
</dbReference>
<dbReference type="SUPFAM" id="SSF49303">
    <property type="entry name" value="beta-Galactosidase/glucuronidase domain"/>
    <property type="match status" value="1"/>
</dbReference>
<dbReference type="EMBL" id="MSCK01000001">
    <property type="protein sequence ID" value="PQJ72677.1"/>
    <property type="molecule type" value="Genomic_DNA"/>
</dbReference>
<evidence type="ECO:0000256" key="4">
    <source>
        <dbReference type="ARBA" id="ARBA00022801"/>
    </source>
</evidence>
<dbReference type="InterPro" id="IPR050347">
    <property type="entry name" value="Bact_Beta-galactosidase"/>
</dbReference>
<dbReference type="SUPFAM" id="SSF74650">
    <property type="entry name" value="Galactose mutarotase-like"/>
    <property type="match status" value="1"/>
</dbReference>
<dbReference type="InterPro" id="IPR036156">
    <property type="entry name" value="Beta-gal/glucu_dom_sf"/>
</dbReference>
<dbReference type="InterPro" id="IPR006103">
    <property type="entry name" value="Glyco_hydro_2_cat"/>
</dbReference>
<dbReference type="InterPro" id="IPR011013">
    <property type="entry name" value="Gal_mutarotase_sf_dom"/>
</dbReference>
<comment type="similarity">
    <text evidence="2">Belongs to the glycosyl hydrolase 2 family.</text>
</comment>
<gene>
    <name evidence="9" type="ORF">BTO14_05130</name>
</gene>
<keyword evidence="5" id="KW-0326">Glycosidase</keyword>
<keyword evidence="10" id="KW-1185">Reference proteome</keyword>
<dbReference type="EC" id="3.2.1.23" evidence="3"/>
<dbReference type="SUPFAM" id="SSF51445">
    <property type="entry name" value="(Trans)glycosidases"/>
    <property type="match status" value="1"/>
</dbReference>
<dbReference type="Pfam" id="PF00703">
    <property type="entry name" value="Glyco_hydro_2"/>
    <property type="match status" value="1"/>
</dbReference>
<dbReference type="InterPro" id="IPR006102">
    <property type="entry name" value="Ig-like_GH2"/>
</dbReference>
<dbReference type="GO" id="GO:0009341">
    <property type="term" value="C:beta-galactosidase complex"/>
    <property type="evidence" value="ECO:0007669"/>
    <property type="project" value="TreeGrafter"/>
</dbReference>
<dbReference type="Pfam" id="PF02836">
    <property type="entry name" value="Glyco_hydro_2_C"/>
    <property type="match status" value="1"/>
</dbReference>
<organism evidence="9 10">
    <name type="scientific">Polaribacter butkevichii</name>
    <dbReference type="NCBI Taxonomy" id="218490"/>
    <lineage>
        <taxon>Bacteria</taxon>
        <taxon>Pseudomonadati</taxon>
        <taxon>Bacteroidota</taxon>
        <taxon>Flavobacteriia</taxon>
        <taxon>Flavobacteriales</taxon>
        <taxon>Flavobacteriaceae</taxon>
    </lineage>
</organism>
<evidence type="ECO:0000259" key="6">
    <source>
        <dbReference type="Pfam" id="PF00703"/>
    </source>
</evidence>
<dbReference type="Proteomes" id="UP000247345">
    <property type="component" value="Unassembled WGS sequence"/>
</dbReference>
<dbReference type="Gene3D" id="2.60.40.10">
    <property type="entry name" value="Immunoglobulins"/>
    <property type="match status" value="1"/>
</dbReference>
<dbReference type="InterPro" id="IPR006104">
    <property type="entry name" value="Glyco_hydro_2_N"/>
</dbReference>
<proteinExistence type="inferred from homology"/>
<evidence type="ECO:0000256" key="5">
    <source>
        <dbReference type="ARBA" id="ARBA00023295"/>
    </source>
</evidence>
<dbReference type="AlphaFoldDB" id="A0A2P6CCP2"/>
<sequence length="969" mass="110411">MYRIFGVYSCFFNVKNKKDILKYYNFRMRKSILAFFIIALFSLKTNAQKKVYLSGEDASTAVDWEFKISGGRNSGFWTTIPVPSNWETEGFGYYLYGMDKMEKRTTPIGFYRHTFNFSKVSTKRYFMVFQGAMTDTKVTLNGKNIGFHQGGFTEFKFEITNALKEGKNNLEVEVNSSSSNKSIVEAERFADFWMFSGIFRPVFIEEVSAEFIEHVAIDAQMTGDFNMWVYTNGIKEAKTITAQVYDKAHNKVGKPFKTKISKDKTILASSFKGVNLWSNEFPNLYSVKIELKSKTKVLHTYKQTFGFRTFEVRDHDGFYLNGKRILLKGANMHSFRPETGRTLSKTDMEETLRLMQDLNFNCVRPCHYPPDSYFFELCDSLGMLSMDETTGWYRPLDTQIGTKIVKEIVTRDVNHPSVILWSNGNHIAHNPELDPVFIEWDIQKRRPLKNEAKNNDIFANYNPDWDIVNTTYYPNYKTINRALFKDNHIYLPNETLHALYDGGGGANLKTYWDLFEKSKVGGGLMIWALNDEGLMRTDMGYVADNQFSKASDGIVGPHGEKDGSFYAVREIWSPVFIENDKIKADFNGDLDFINKFYFTNLNQCNIKWKLINFANPDGTINGHRTVAKGKVSGNVLAGNTGKLNVLLPASFVNNDALSIEVYDPKGGLVYSKNIPIKTAKRPTFRTSINNMFLQDKEDKFTFYYDKTTFKFDTKSAVLLSVKDNGKATSIKNFPFLTFKSVDSVATNNANQLSKATVTKSGNKWVIEVKNTKGFDYLKWTLHSGGEIVLDYAYTLPSGAYNYAGIGMAVDAKDVLRKRWLGEGPTRIWNNRTEGGILDVYAVEKQVNIPGQVYNSPEFEGCFAPWNWAVFYLKDNLNLAFKNSTNVTLGVLNPVNGKGAKKAAWQYPKEDGFFFFDYIDSVGSKWKTATEFGPDAQPHKINGQIKGAVSMYVNWNKPLVKAKRVDVEVE</sequence>
<evidence type="ECO:0000259" key="7">
    <source>
        <dbReference type="Pfam" id="PF02836"/>
    </source>
</evidence>
<dbReference type="GO" id="GO:0004565">
    <property type="term" value="F:beta-galactosidase activity"/>
    <property type="evidence" value="ECO:0007669"/>
    <property type="project" value="UniProtKB-EC"/>
</dbReference>
<dbReference type="PRINTS" id="PR00132">
    <property type="entry name" value="GLHYDRLASE2"/>
</dbReference>
<evidence type="ECO:0000256" key="2">
    <source>
        <dbReference type="ARBA" id="ARBA00007401"/>
    </source>
</evidence>
<dbReference type="InterPro" id="IPR008979">
    <property type="entry name" value="Galactose-bd-like_sf"/>
</dbReference>
<evidence type="ECO:0000313" key="9">
    <source>
        <dbReference type="EMBL" id="PQJ72677.1"/>
    </source>
</evidence>
<dbReference type="Pfam" id="PF02837">
    <property type="entry name" value="Glyco_hydro_2_N"/>
    <property type="match status" value="1"/>
</dbReference>
<evidence type="ECO:0000256" key="3">
    <source>
        <dbReference type="ARBA" id="ARBA00012756"/>
    </source>
</evidence>
<feature type="domain" description="Glycosyl hydrolases family 2 sugar binding" evidence="8">
    <location>
        <begin position="78"/>
        <end position="203"/>
    </location>
</feature>
<comment type="catalytic activity">
    <reaction evidence="1">
        <text>Hydrolysis of terminal non-reducing beta-D-galactose residues in beta-D-galactosides.</text>
        <dbReference type="EC" id="3.2.1.23"/>
    </reaction>
</comment>
<dbReference type="Gene3D" id="3.20.20.80">
    <property type="entry name" value="Glycosidases"/>
    <property type="match status" value="1"/>
</dbReference>
<reference evidence="9 10" key="1">
    <citation type="submission" date="2016-12" db="EMBL/GenBank/DDBJ databases">
        <title>Trade-off between light-utilization and light-protection in marine flavobacteria.</title>
        <authorList>
            <person name="Kumagai Y."/>
            <person name="Yoshizawa S."/>
            <person name="Kogure K."/>
            <person name="Iwasaki W."/>
        </authorList>
    </citation>
    <scope>NUCLEOTIDE SEQUENCE [LARGE SCALE GENOMIC DNA]</scope>
    <source>
        <strain evidence="9 10">KCTC 12100</strain>
    </source>
</reference>
<name>A0A2P6CCP2_9FLAO</name>
<dbReference type="InterPro" id="IPR006101">
    <property type="entry name" value="Glyco_hydro_2"/>
</dbReference>
<evidence type="ECO:0000256" key="1">
    <source>
        <dbReference type="ARBA" id="ARBA00001412"/>
    </source>
</evidence>
<comment type="caution">
    <text evidence="9">The sequence shown here is derived from an EMBL/GenBank/DDBJ whole genome shotgun (WGS) entry which is preliminary data.</text>
</comment>
<dbReference type="GO" id="GO:0030246">
    <property type="term" value="F:carbohydrate binding"/>
    <property type="evidence" value="ECO:0007669"/>
    <property type="project" value="InterPro"/>
</dbReference>
<dbReference type="SUPFAM" id="SSF49785">
    <property type="entry name" value="Galactose-binding domain-like"/>
    <property type="match status" value="1"/>
</dbReference>
<evidence type="ECO:0000259" key="8">
    <source>
        <dbReference type="Pfam" id="PF02837"/>
    </source>
</evidence>
<accession>A0A2P6CCP2</accession>
<dbReference type="GO" id="GO:0005990">
    <property type="term" value="P:lactose catabolic process"/>
    <property type="evidence" value="ECO:0007669"/>
    <property type="project" value="TreeGrafter"/>
</dbReference>
<feature type="domain" description="Glycoside hydrolase family 2 immunoglobulin-like beta-sandwich" evidence="6">
    <location>
        <begin position="233"/>
        <end position="308"/>
    </location>
</feature>
<dbReference type="PANTHER" id="PTHR46323:SF2">
    <property type="entry name" value="BETA-GALACTOSIDASE"/>
    <property type="match status" value="1"/>
</dbReference>
<feature type="domain" description="Glycoside hydrolase family 2 catalytic" evidence="7">
    <location>
        <begin position="311"/>
        <end position="539"/>
    </location>
</feature>